<evidence type="ECO:0000313" key="4">
    <source>
        <dbReference type="Proteomes" id="UP000437824"/>
    </source>
</evidence>
<keyword evidence="1" id="KW-0812">Transmembrane</keyword>
<dbReference type="AlphaFoldDB" id="A0A844GHZ2"/>
<comment type="caution">
    <text evidence="3">The sequence shown here is derived from an EMBL/GenBank/DDBJ whole genome shotgun (WGS) entry which is preliminary data.</text>
</comment>
<feature type="transmembrane region" description="Helical" evidence="1">
    <location>
        <begin position="125"/>
        <end position="146"/>
    </location>
</feature>
<feature type="transmembrane region" description="Helical" evidence="1">
    <location>
        <begin position="93"/>
        <end position="113"/>
    </location>
</feature>
<dbReference type="Proteomes" id="UP000437824">
    <property type="component" value="Unassembled WGS sequence"/>
</dbReference>
<sequence>MHMELSKYLLTDMKQPISYIPQGILTGVVAVMVMYLVWKRRKAESDTKKLAVFFMLFLYGTVLAVQTFFSRTPGTRRSVELGLLGTWGTTWQAHAYVIENVILFLPLGILLPLADRRLAQWKRIFLISAGCSVMIEVLQYITARGYSQLDDVVTNTLGGCLGYIIYKTLIRLKRKK</sequence>
<feature type="transmembrane region" description="Helical" evidence="1">
    <location>
        <begin position="50"/>
        <end position="69"/>
    </location>
</feature>
<organism evidence="3 4">
    <name type="scientific">Blautia luti DSM 14534 = JCM 17040</name>
    <dbReference type="NCBI Taxonomy" id="649762"/>
    <lineage>
        <taxon>Bacteria</taxon>
        <taxon>Bacillati</taxon>
        <taxon>Bacillota</taxon>
        <taxon>Clostridia</taxon>
        <taxon>Lachnospirales</taxon>
        <taxon>Lachnospiraceae</taxon>
        <taxon>Blautia</taxon>
    </lineage>
</organism>
<keyword evidence="1" id="KW-0472">Membrane</keyword>
<dbReference type="PANTHER" id="PTHR36834">
    <property type="entry name" value="MEMBRANE PROTEIN-RELATED"/>
    <property type="match status" value="1"/>
</dbReference>
<accession>A0A844GHZ2</accession>
<feature type="transmembrane region" description="Helical" evidence="1">
    <location>
        <begin position="20"/>
        <end position="38"/>
    </location>
</feature>
<dbReference type="InterPro" id="IPR053150">
    <property type="entry name" value="Teicoplanin_resist-assoc"/>
</dbReference>
<gene>
    <name evidence="3" type="ORF">GKZ57_05985</name>
</gene>
<feature type="transmembrane region" description="Helical" evidence="1">
    <location>
        <begin position="152"/>
        <end position="170"/>
    </location>
</feature>
<name>A0A844GHZ2_9FIRM</name>
<dbReference type="InterPro" id="IPR006976">
    <property type="entry name" value="VanZ-like"/>
</dbReference>
<evidence type="ECO:0000313" key="3">
    <source>
        <dbReference type="EMBL" id="MTD60829.1"/>
    </source>
</evidence>
<keyword evidence="1" id="KW-1133">Transmembrane helix</keyword>
<dbReference type="EMBL" id="WMBC01000003">
    <property type="protein sequence ID" value="MTD60829.1"/>
    <property type="molecule type" value="Genomic_DNA"/>
</dbReference>
<feature type="domain" description="VanZ-like" evidence="2">
    <location>
        <begin position="57"/>
        <end position="168"/>
    </location>
</feature>
<reference evidence="3 4" key="1">
    <citation type="submission" date="2019-11" db="EMBL/GenBank/DDBJ databases">
        <title>Draft genome sequence of Blautia luti DSM 14534T, isolated from human stool.</title>
        <authorList>
            <person name="Ortiz R."/>
            <person name="Melis-Arcos F."/>
            <person name="Covarrubias P."/>
            <person name="Cardenas J.P."/>
            <person name="Perez-Donoso J."/>
            <person name="Almonacid D."/>
        </authorList>
    </citation>
    <scope>NUCLEOTIDE SEQUENCE [LARGE SCALE GENOMIC DNA]</scope>
    <source>
        <strain evidence="3 4">DSM 14534</strain>
    </source>
</reference>
<dbReference type="PANTHER" id="PTHR36834:SF1">
    <property type="entry name" value="INTEGRAL MEMBRANE PROTEIN"/>
    <property type="match status" value="1"/>
</dbReference>
<proteinExistence type="predicted"/>
<protein>
    <submittedName>
        <fullName evidence="3">VanZ family protein</fullName>
    </submittedName>
</protein>
<evidence type="ECO:0000259" key="2">
    <source>
        <dbReference type="Pfam" id="PF04892"/>
    </source>
</evidence>
<dbReference type="Pfam" id="PF04892">
    <property type="entry name" value="VanZ"/>
    <property type="match status" value="1"/>
</dbReference>
<evidence type="ECO:0000256" key="1">
    <source>
        <dbReference type="SAM" id="Phobius"/>
    </source>
</evidence>